<reference evidence="4" key="1">
    <citation type="submission" date="2018-07" db="EMBL/GenBank/DDBJ databases">
        <title>Streptacidiphilus bronchialis DSM 106435 chromosome.</title>
        <authorList>
            <person name="Batra D."/>
            <person name="Gulvik C.A."/>
        </authorList>
    </citation>
    <scope>NUCLEOTIDE SEQUENCE [LARGE SCALE GENOMIC DNA]</scope>
    <source>
        <strain evidence="4">DSM 106435</strain>
    </source>
</reference>
<dbReference type="OrthoDB" id="3436175at2"/>
<feature type="domain" description="SseB protein C-terminal" evidence="2">
    <location>
        <begin position="170"/>
        <end position="278"/>
    </location>
</feature>
<dbReference type="Pfam" id="PF07179">
    <property type="entry name" value="SseB"/>
    <property type="match status" value="1"/>
</dbReference>
<keyword evidence="4" id="KW-1185">Reference proteome</keyword>
<feature type="domain" description="SseB protein N-terminal" evidence="1">
    <location>
        <begin position="44"/>
        <end position="152"/>
    </location>
</feature>
<dbReference type="Proteomes" id="UP000249340">
    <property type="component" value="Chromosome"/>
</dbReference>
<protein>
    <submittedName>
        <fullName evidence="3">Enhanced serine sensitivity protein SseB</fullName>
    </submittedName>
</protein>
<accession>A0A345T6F8</accession>
<dbReference type="InterPro" id="IPR009839">
    <property type="entry name" value="SseB_N"/>
</dbReference>
<evidence type="ECO:0000259" key="2">
    <source>
        <dbReference type="Pfam" id="PF14581"/>
    </source>
</evidence>
<dbReference type="AlphaFoldDB" id="A0A345T6F8"/>
<dbReference type="KEGG" id="stri:C7M71_021130"/>
<dbReference type="InterPro" id="IPR027945">
    <property type="entry name" value="SseB_C"/>
</dbReference>
<evidence type="ECO:0000313" key="3">
    <source>
        <dbReference type="EMBL" id="AXI81563.1"/>
    </source>
</evidence>
<evidence type="ECO:0000313" key="4">
    <source>
        <dbReference type="Proteomes" id="UP000249340"/>
    </source>
</evidence>
<organism evidence="3 4">
    <name type="scientific">Peterkaempfera bronchialis</name>
    <dbReference type="NCBI Taxonomy" id="2126346"/>
    <lineage>
        <taxon>Bacteria</taxon>
        <taxon>Bacillati</taxon>
        <taxon>Actinomycetota</taxon>
        <taxon>Actinomycetes</taxon>
        <taxon>Kitasatosporales</taxon>
        <taxon>Streptomycetaceae</taxon>
        <taxon>Peterkaempfera</taxon>
    </lineage>
</organism>
<dbReference type="EMBL" id="CP031264">
    <property type="protein sequence ID" value="AXI81563.1"/>
    <property type="molecule type" value="Genomic_DNA"/>
</dbReference>
<dbReference type="Pfam" id="PF14581">
    <property type="entry name" value="SseB_C"/>
    <property type="match status" value="1"/>
</dbReference>
<name>A0A345T6F8_9ACTN</name>
<sequence length="279" mass="29528">MEYPAAEYPAGEYPAAGYPVVEYPVVEYPAAAWMDGGNWPANELEQVLSAALGDPGATPRVFEVLARSQVWVPLPGGGGPDSPGLDLPTIELAGAPYVPVFSSEETFRRIAGGMACTVAPMWEFARGLPVGVGIAVNPEAPVGVPVPPEGVHELCRGPRDDRWAATPAPGARVALREPAPHEEPLDFLAAAATELSRVPVVLTARRALASVEHTEPVLFVGVELHSHQPEDKAAATEALGRALGAVPLPWQVNIVLLDIAQDPVGEWMAHRVAPFFTRA</sequence>
<gene>
    <name evidence="3" type="ORF">C7M71_021130</name>
</gene>
<proteinExistence type="predicted"/>
<evidence type="ECO:0000259" key="1">
    <source>
        <dbReference type="Pfam" id="PF07179"/>
    </source>
</evidence>